<proteinExistence type="predicted"/>
<dbReference type="EMBL" id="CAAALY010132675">
    <property type="protein sequence ID" value="VEL32289.1"/>
    <property type="molecule type" value="Genomic_DNA"/>
</dbReference>
<comment type="caution">
    <text evidence="1">The sequence shown here is derived from an EMBL/GenBank/DDBJ whole genome shotgun (WGS) entry which is preliminary data.</text>
</comment>
<name>A0A448XAG8_9PLAT</name>
<keyword evidence="2" id="KW-1185">Reference proteome</keyword>
<sequence length="200" mass="19233">MLRPAIVCTNPNISLTNLFSGSGSAVASLGGATLLGSLNISSGLSSALSNTSCVTGFGGLPVFSTGQTGQVNGGLGSLGNLIGIVTSSSPLSSSSSSQLPQASASLSVCSSSVTPSSAALSLASTGARLLSSGGDLLHSSVGGASLTAPGTSFLNTGIVESQQQQHQAHQTLLAAAGHLTNPTSGIKLSASAASSSVFTP</sequence>
<evidence type="ECO:0000313" key="1">
    <source>
        <dbReference type="EMBL" id="VEL32289.1"/>
    </source>
</evidence>
<dbReference type="Proteomes" id="UP000784294">
    <property type="component" value="Unassembled WGS sequence"/>
</dbReference>
<feature type="non-terminal residue" evidence="1">
    <location>
        <position position="1"/>
    </location>
</feature>
<organism evidence="1 2">
    <name type="scientific">Protopolystoma xenopodis</name>
    <dbReference type="NCBI Taxonomy" id="117903"/>
    <lineage>
        <taxon>Eukaryota</taxon>
        <taxon>Metazoa</taxon>
        <taxon>Spiralia</taxon>
        <taxon>Lophotrochozoa</taxon>
        <taxon>Platyhelminthes</taxon>
        <taxon>Monogenea</taxon>
        <taxon>Polyopisthocotylea</taxon>
        <taxon>Polystomatidea</taxon>
        <taxon>Polystomatidae</taxon>
        <taxon>Protopolystoma</taxon>
    </lineage>
</organism>
<gene>
    <name evidence="1" type="ORF">PXEA_LOCUS25729</name>
</gene>
<accession>A0A448XAG8</accession>
<reference evidence="1" key="1">
    <citation type="submission" date="2018-11" db="EMBL/GenBank/DDBJ databases">
        <authorList>
            <consortium name="Pathogen Informatics"/>
        </authorList>
    </citation>
    <scope>NUCLEOTIDE SEQUENCE</scope>
</reference>
<dbReference type="AlphaFoldDB" id="A0A448XAG8"/>
<protein>
    <submittedName>
        <fullName evidence="1">Uncharacterized protein</fullName>
    </submittedName>
</protein>
<evidence type="ECO:0000313" key="2">
    <source>
        <dbReference type="Proteomes" id="UP000784294"/>
    </source>
</evidence>